<dbReference type="PANTHER" id="PTHR33608:SF3">
    <property type="entry name" value="SLR2013 PROTEIN"/>
    <property type="match status" value="1"/>
</dbReference>
<gene>
    <name evidence="3" type="ORF">DCG65_06270</name>
    <name evidence="4" type="ORF">DD728_05785</name>
    <name evidence="5" type="ORF">HY36_08290</name>
</gene>
<evidence type="ECO:0000313" key="4">
    <source>
        <dbReference type="EMBL" id="HBQ48383.1"/>
    </source>
</evidence>
<proteinExistence type="predicted"/>
<dbReference type="OrthoDB" id="9776116at2"/>
<dbReference type="EMBL" id="DOGS01000118">
    <property type="protein sequence ID" value="HBQ48383.1"/>
    <property type="molecule type" value="Genomic_DNA"/>
</dbReference>
<dbReference type="EMBL" id="DMBR01000192">
    <property type="protein sequence ID" value="HAE94145.1"/>
    <property type="molecule type" value="Genomic_DNA"/>
</dbReference>
<evidence type="ECO:0000313" key="3">
    <source>
        <dbReference type="EMBL" id="HAE94145.1"/>
    </source>
</evidence>
<keyword evidence="1" id="KW-0812">Transmembrane</keyword>
<evidence type="ECO:0000313" key="6">
    <source>
        <dbReference type="Proteomes" id="UP000024547"/>
    </source>
</evidence>
<dbReference type="Proteomes" id="UP000259173">
    <property type="component" value="Unassembled WGS sequence"/>
</dbReference>
<comment type="caution">
    <text evidence="5">The sequence shown here is derived from an EMBL/GenBank/DDBJ whole genome shotgun (WGS) entry which is preliminary data.</text>
</comment>
<keyword evidence="1" id="KW-1133">Transmembrane helix</keyword>
<dbReference type="RefSeq" id="WP_035553871.1">
    <property type="nucleotide sequence ID" value="NZ_AWFH01000045.1"/>
</dbReference>
<dbReference type="GeneID" id="92500665"/>
<dbReference type="AlphaFoldDB" id="A0A059DZ58"/>
<accession>A0A059DZ58</accession>
<dbReference type="InterPro" id="IPR036465">
    <property type="entry name" value="vWFA_dom_sf"/>
</dbReference>
<dbReference type="PANTHER" id="PTHR33608">
    <property type="entry name" value="BLL2464 PROTEIN"/>
    <property type="match status" value="1"/>
</dbReference>
<dbReference type="Proteomes" id="UP000024547">
    <property type="component" value="Unassembled WGS sequence"/>
</dbReference>
<dbReference type="eggNOG" id="COG1721">
    <property type="taxonomic scope" value="Bacteria"/>
</dbReference>
<dbReference type="Proteomes" id="UP000263957">
    <property type="component" value="Unassembled WGS sequence"/>
</dbReference>
<feature type="transmembrane region" description="Helical" evidence="1">
    <location>
        <begin position="7"/>
        <end position="23"/>
    </location>
</feature>
<dbReference type="CDD" id="cd00198">
    <property type="entry name" value="vWFA"/>
    <property type="match status" value="1"/>
</dbReference>
<reference evidence="5 6" key="1">
    <citation type="journal article" date="2014" name="Antonie Van Leeuwenhoek">
        <title>Hyphomonas beringensis sp. nov. and Hyphomonas chukchiensis sp. nov., isolated from surface seawater of the Bering Sea and Chukchi Sea.</title>
        <authorList>
            <person name="Li C."/>
            <person name="Lai Q."/>
            <person name="Li G."/>
            <person name="Dong C."/>
            <person name="Wang J."/>
            <person name="Liao Y."/>
            <person name="Shao Z."/>
        </authorList>
    </citation>
    <scope>NUCLEOTIDE SEQUENCE [LARGE SCALE GENOMIC DNA]</scope>
    <source>
        <strain evidence="5 6">22II1-22F38</strain>
    </source>
</reference>
<reference evidence="7 8" key="2">
    <citation type="journal article" date="2018" name="Nat. Biotechnol.">
        <title>A standardized bacterial taxonomy based on genome phylogeny substantially revises the tree of life.</title>
        <authorList>
            <person name="Parks D.H."/>
            <person name="Chuvochina M."/>
            <person name="Waite D.W."/>
            <person name="Rinke C."/>
            <person name="Skarshewski A."/>
            <person name="Chaumeil P.A."/>
            <person name="Hugenholtz P."/>
        </authorList>
    </citation>
    <scope>NUCLEOTIDE SEQUENCE [LARGE SCALE GENOMIC DNA]</scope>
    <source>
        <strain evidence="4">UBA10378</strain>
        <strain evidence="3">UBA8557</strain>
    </source>
</reference>
<evidence type="ECO:0000313" key="8">
    <source>
        <dbReference type="Proteomes" id="UP000263957"/>
    </source>
</evidence>
<dbReference type="EMBL" id="AWFH01000045">
    <property type="protein sequence ID" value="KCZ59267.1"/>
    <property type="molecule type" value="Genomic_DNA"/>
</dbReference>
<name>A0A059DZ58_9PROT</name>
<feature type="transmembrane region" description="Helical" evidence="1">
    <location>
        <begin position="29"/>
        <end position="50"/>
    </location>
</feature>
<dbReference type="Gene3D" id="3.40.50.410">
    <property type="entry name" value="von Willebrand factor, type A domain"/>
    <property type="match status" value="1"/>
</dbReference>
<protein>
    <submittedName>
        <fullName evidence="3">DUF58 domain-containing protein</fullName>
    </submittedName>
</protein>
<sequence>MISPTPRAIFLMLLGAPLLVAIALLRPEWWIVCAGWIGAISGLMLIDAVMSASLRAFRVEIESPPLLYVGGSDPADLSLTFESGALPRRIEVLLEVNEFLQTIPPAGLRGWQGRTRAYSLPLTPTRRGMAQLVKLWSRWTGPLGLIQKRHVHPLERDIPITPNIRWVKDEAIRIYSRDAEFGIKTQFERGDGSEFDALREFTTGMDRRAIDWKHSARHRHLLAKEFRTERNHNIVFAFDTGRLMSEPLGGVPKIDRAINAGLLLSFVSLRNGDRTMVYGFDAKPGLMSGFMTGQRSFTKAQDLTAQLDYSTEEANFTLALSSLASKLERRSLIIIFSDFVDTISAELMLENIRRLTDRHLVVFATFEDQALSDMVDAPPNTINDVTRAVIADTLMAERDTVLLRLQRMGVQVIESKPEAFGPELISRYLQIKQRDML</sequence>
<keyword evidence="6" id="KW-1185">Reference proteome</keyword>
<organism evidence="5 6">
    <name type="scientific">Hyphomonas atlantica</name>
    <dbReference type="NCBI Taxonomy" id="1280948"/>
    <lineage>
        <taxon>Bacteria</taxon>
        <taxon>Pseudomonadati</taxon>
        <taxon>Pseudomonadota</taxon>
        <taxon>Alphaproteobacteria</taxon>
        <taxon>Hyphomonadales</taxon>
        <taxon>Hyphomonadaceae</taxon>
        <taxon>Hyphomonas</taxon>
    </lineage>
</organism>
<evidence type="ECO:0000313" key="7">
    <source>
        <dbReference type="Proteomes" id="UP000259173"/>
    </source>
</evidence>
<dbReference type="PATRIC" id="fig|1280948.3.peg.2773"/>
<keyword evidence="1" id="KW-0472">Membrane</keyword>
<dbReference type="STRING" id="1280948.HY36_08290"/>
<evidence type="ECO:0000259" key="2">
    <source>
        <dbReference type="Pfam" id="PF01882"/>
    </source>
</evidence>
<dbReference type="InterPro" id="IPR002881">
    <property type="entry name" value="DUF58"/>
</dbReference>
<feature type="domain" description="DUF58" evidence="2">
    <location>
        <begin position="198"/>
        <end position="371"/>
    </location>
</feature>
<evidence type="ECO:0000256" key="1">
    <source>
        <dbReference type="SAM" id="Phobius"/>
    </source>
</evidence>
<evidence type="ECO:0000313" key="5">
    <source>
        <dbReference type="EMBL" id="KCZ59267.1"/>
    </source>
</evidence>
<dbReference type="Pfam" id="PF01882">
    <property type="entry name" value="DUF58"/>
    <property type="match status" value="1"/>
</dbReference>
<dbReference type="SUPFAM" id="SSF53300">
    <property type="entry name" value="vWA-like"/>
    <property type="match status" value="1"/>
</dbReference>